<feature type="compositionally biased region" description="Basic and acidic residues" evidence="1">
    <location>
        <begin position="14"/>
        <end position="35"/>
    </location>
</feature>
<organism evidence="2 3">
    <name type="scientific">Isoptericola halotolerans</name>
    <dbReference type="NCBI Taxonomy" id="300560"/>
    <lineage>
        <taxon>Bacteria</taxon>
        <taxon>Bacillati</taxon>
        <taxon>Actinomycetota</taxon>
        <taxon>Actinomycetes</taxon>
        <taxon>Micrococcales</taxon>
        <taxon>Promicromonosporaceae</taxon>
        <taxon>Isoptericola</taxon>
    </lineage>
</organism>
<evidence type="ECO:0000313" key="2">
    <source>
        <dbReference type="EMBL" id="NOV98211.1"/>
    </source>
</evidence>
<evidence type="ECO:0000256" key="1">
    <source>
        <dbReference type="SAM" id="MobiDB-lite"/>
    </source>
</evidence>
<accession>A0ABX2A6D4</accession>
<keyword evidence="3" id="KW-1185">Reference proteome</keyword>
<name>A0ABX2A6D4_9MICO</name>
<feature type="region of interest" description="Disordered" evidence="1">
    <location>
        <begin position="1"/>
        <end position="74"/>
    </location>
</feature>
<reference evidence="2 3" key="1">
    <citation type="submission" date="2020-05" db="EMBL/GenBank/DDBJ databases">
        <title>Genomic Encyclopedia of Type Strains, Phase III (KMG-III): the genomes of soil and plant-associated and newly described type strains.</title>
        <authorList>
            <person name="Whitman W."/>
        </authorList>
    </citation>
    <scope>NUCLEOTIDE SEQUENCE [LARGE SCALE GENOMIC DNA]</scope>
    <source>
        <strain evidence="2 3">KCTC 19046</strain>
    </source>
</reference>
<dbReference type="Proteomes" id="UP000757540">
    <property type="component" value="Unassembled WGS sequence"/>
</dbReference>
<evidence type="ECO:0000313" key="3">
    <source>
        <dbReference type="Proteomes" id="UP000757540"/>
    </source>
</evidence>
<feature type="compositionally biased region" description="Basic and acidic residues" evidence="1">
    <location>
        <begin position="58"/>
        <end position="74"/>
    </location>
</feature>
<comment type="caution">
    <text evidence="2">The sequence shown here is derived from an EMBL/GenBank/DDBJ whole genome shotgun (WGS) entry which is preliminary data.</text>
</comment>
<proteinExistence type="predicted"/>
<dbReference type="EMBL" id="JABEZU010000003">
    <property type="protein sequence ID" value="NOV98211.1"/>
    <property type="molecule type" value="Genomic_DNA"/>
</dbReference>
<dbReference type="RefSeq" id="WP_171784422.1">
    <property type="nucleotide sequence ID" value="NZ_BAAAML010000012.1"/>
</dbReference>
<sequence>MALSKNRAGAPATRDYDADRKAATERLLARAERQGDSATAEKAAAMLGRKPKGRGRTPAKENAAERQAPETAKD</sequence>
<gene>
    <name evidence="2" type="ORF">HDG69_002796</name>
</gene>
<protein>
    <submittedName>
        <fullName evidence="2">Uncharacterized protein</fullName>
    </submittedName>
</protein>